<protein>
    <submittedName>
        <fullName evidence="1">Uncharacterized protein</fullName>
    </submittedName>
</protein>
<dbReference type="EMBL" id="QGKX02000996">
    <property type="protein sequence ID" value="KAF3554661.1"/>
    <property type="molecule type" value="Genomic_DNA"/>
</dbReference>
<dbReference type="Proteomes" id="UP000712600">
    <property type="component" value="Unassembled WGS sequence"/>
</dbReference>
<evidence type="ECO:0000313" key="1">
    <source>
        <dbReference type="EMBL" id="KAF3554661.1"/>
    </source>
</evidence>
<name>A0A8S9R0Z4_BRACR</name>
<accession>A0A8S9R0Z4</accession>
<gene>
    <name evidence="1" type="ORF">F2Q69_00015831</name>
</gene>
<evidence type="ECO:0000313" key="2">
    <source>
        <dbReference type="Proteomes" id="UP000712600"/>
    </source>
</evidence>
<organism evidence="1 2">
    <name type="scientific">Brassica cretica</name>
    <name type="common">Mustard</name>
    <dbReference type="NCBI Taxonomy" id="69181"/>
    <lineage>
        <taxon>Eukaryota</taxon>
        <taxon>Viridiplantae</taxon>
        <taxon>Streptophyta</taxon>
        <taxon>Embryophyta</taxon>
        <taxon>Tracheophyta</taxon>
        <taxon>Spermatophyta</taxon>
        <taxon>Magnoliopsida</taxon>
        <taxon>eudicotyledons</taxon>
        <taxon>Gunneridae</taxon>
        <taxon>Pentapetalae</taxon>
        <taxon>rosids</taxon>
        <taxon>malvids</taxon>
        <taxon>Brassicales</taxon>
        <taxon>Brassicaceae</taxon>
        <taxon>Brassiceae</taxon>
        <taxon>Brassica</taxon>
    </lineage>
</organism>
<sequence>MARVLISSPSSFFGSPLLKPSSRHVAGRSLQFRNKHLSITVRFSLNEIPSLHGSVDIGAILTRTLFPVALNIGSDFGTSLWAVTPGSNLCVSGCENASDLGVSLQQVALNIGSDFGTSLWEDSPGSNLCVSGHENASDFVRSLWESRSGMWCTATSCSRSGKSLQAVLVQRSL</sequence>
<comment type="caution">
    <text evidence="1">The sequence shown here is derived from an EMBL/GenBank/DDBJ whole genome shotgun (WGS) entry which is preliminary data.</text>
</comment>
<reference evidence="1" key="1">
    <citation type="submission" date="2019-12" db="EMBL/GenBank/DDBJ databases">
        <title>Genome sequencing and annotation of Brassica cretica.</title>
        <authorList>
            <person name="Studholme D.J."/>
            <person name="Sarris P."/>
        </authorList>
    </citation>
    <scope>NUCLEOTIDE SEQUENCE</scope>
    <source>
        <strain evidence="1">PFS-109/04</strain>
        <tissue evidence="1">Leaf</tissue>
    </source>
</reference>
<proteinExistence type="predicted"/>
<dbReference type="AlphaFoldDB" id="A0A8S9R0Z4"/>